<dbReference type="PANTHER" id="PTHR32285">
    <property type="entry name" value="PROTEIN TRICHOME BIREFRINGENCE-LIKE 9-RELATED"/>
    <property type="match status" value="1"/>
</dbReference>
<feature type="compositionally biased region" description="Basic and acidic residues" evidence="7">
    <location>
        <begin position="519"/>
        <end position="542"/>
    </location>
</feature>
<evidence type="ECO:0000259" key="9">
    <source>
        <dbReference type="Pfam" id="PF13839"/>
    </source>
</evidence>
<evidence type="ECO:0000256" key="4">
    <source>
        <dbReference type="ARBA" id="ARBA00022968"/>
    </source>
</evidence>
<feature type="compositionally biased region" description="Low complexity" evidence="7">
    <location>
        <begin position="564"/>
        <end position="573"/>
    </location>
</feature>
<feature type="region of interest" description="Disordered" evidence="7">
    <location>
        <begin position="55"/>
        <end position="75"/>
    </location>
</feature>
<feature type="domain" description="Trichome birefringence-like C-terminal" evidence="9">
    <location>
        <begin position="649"/>
        <end position="931"/>
    </location>
</feature>
<comment type="similarity">
    <text evidence="2">Belongs to the PC-esterase family. TBL subfamily.</text>
</comment>
<dbReference type="Gramene" id="CDP02551">
    <property type="protein sequence ID" value="CDP02551"/>
    <property type="gene ID" value="GSCOC_T00039971001"/>
</dbReference>
<reference evidence="12" key="1">
    <citation type="journal article" date="2014" name="Science">
        <title>The coffee genome provides insight into the convergent evolution of caffeine biosynthesis.</title>
        <authorList>
            <person name="Denoeud F."/>
            <person name="Carretero-Paulet L."/>
            <person name="Dereeper A."/>
            <person name="Droc G."/>
            <person name="Guyot R."/>
            <person name="Pietrella M."/>
            <person name="Zheng C."/>
            <person name="Alberti A."/>
            <person name="Anthony F."/>
            <person name="Aprea G."/>
            <person name="Aury J.M."/>
            <person name="Bento P."/>
            <person name="Bernard M."/>
            <person name="Bocs S."/>
            <person name="Campa C."/>
            <person name="Cenci A."/>
            <person name="Combes M.C."/>
            <person name="Crouzillat D."/>
            <person name="Da Silva C."/>
            <person name="Daddiego L."/>
            <person name="De Bellis F."/>
            <person name="Dussert S."/>
            <person name="Garsmeur O."/>
            <person name="Gayraud T."/>
            <person name="Guignon V."/>
            <person name="Jahn K."/>
            <person name="Jamilloux V."/>
            <person name="Joet T."/>
            <person name="Labadie K."/>
            <person name="Lan T."/>
            <person name="Leclercq J."/>
            <person name="Lepelley M."/>
            <person name="Leroy T."/>
            <person name="Li L.T."/>
            <person name="Librado P."/>
            <person name="Lopez L."/>
            <person name="Munoz A."/>
            <person name="Noel B."/>
            <person name="Pallavicini A."/>
            <person name="Perrotta G."/>
            <person name="Poncet V."/>
            <person name="Pot D."/>
            <person name="Priyono X."/>
            <person name="Rigoreau M."/>
            <person name="Rouard M."/>
            <person name="Rozas J."/>
            <person name="Tranchant-Dubreuil C."/>
            <person name="VanBuren R."/>
            <person name="Zhang Q."/>
            <person name="Andrade A.C."/>
            <person name="Argout X."/>
            <person name="Bertrand B."/>
            <person name="de Kochko A."/>
            <person name="Graziosi G."/>
            <person name="Henry R.J."/>
            <person name="Jayarama X."/>
            <person name="Ming R."/>
            <person name="Nagai C."/>
            <person name="Rounsley S."/>
            <person name="Sankoff D."/>
            <person name="Giuliano G."/>
            <person name="Albert V.A."/>
            <person name="Wincker P."/>
            <person name="Lashermes P."/>
        </authorList>
    </citation>
    <scope>NUCLEOTIDE SEQUENCE [LARGE SCALE GENOMIC DNA]</scope>
    <source>
        <strain evidence="12">cv. DH200-94</strain>
    </source>
</reference>
<evidence type="ECO:0000256" key="6">
    <source>
        <dbReference type="ARBA" id="ARBA00023136"/>
    </source>
</evidence>
<dbReference type="AlphaFoldDB" id="A0A068U203"/>
<dbReference type="GO" id="GO:0016020">
    <property type="term" value="C:membrane"/>
    <property type="evidence" value="ECO:0007669"/>
    <property type="project" value="UniProtKB-SubCell"/>
</dbReference>
<feature type="region of interest" description="Disordered" evidence="7">
    <location>
        <begin position="515"/>
        <end position="593"/>
    </location>
</feature>
<sequence length="943" mass="108692">MKFQAIEHSLRKHQTRRKIPKIALVVALTILLSAISIYSPSTQFNTKKASKLPSEFDSAEEPVKSTAPSGPPSLKAEQVEVTKSAEIEAQGSQEEEYCDLFSGEWVPNPEAPYYTNSCYGIQEHQNCMKYGRPDIEFLKWRWKPDGCELPIFDPHQFLELVRGKSIAFVGDSVARNHLQSLMCLLSRVLYPQEISNSTDENRQWEYQGYNFRMSIFWAPYLVRSVEITGPKDRTRSFSLYLDEFDENWTTKIEEYDYVIINAGHWFFRPTMFYEKGNLVGCQYCPQENATRLTTYFSYQRAFRTAFGAINSLQNFKGVIFLRTFAPSHFENGTWDSGGNCPRTRPYKRNEAVLEGYNLELYKIQLEELRIAQEEGRKRGLRLRLFDATKAMLLRPDGHPSVYGHLPDQKLELPRDCVHWCLPGPIDSWNDVLLEKSQYLEKLSRTVYFPPSCCVIIIEVMKRQAGELSLQLKLRRIPKVATFLIAITVLLSLVISVYSPPSFWYKLGEISEATPSLEESTIRRPKDPEWPESNDTTKSKEILGGDEPGSQKAAQETAAAGSTRSSSIPSPSSPAQIDHSYNRTNSQNPTGTTQENYCDLFSGEWVPNPEAPYYTNATCYRIQDHQNCLKYARPDTGFLKWRWKPDGCVLPIFDPNHFLELVRGKSIAFIGDSVARNHMQSLICLLSRVLDPLDVSTGNDENQHWVYKDYNFNISIFSAPYLVRSEKTDPNDVTRPFNLYLDEFDEDWTTKVEGYDYIVISAGQWFFRPTIFYENRTLIGCLACQLDNVARLRMNFSYERAFRTAFKAINSLANFKGVTFLRTITPSHFEGGSWDKGGDCVRTMPYKRNEAVLEDYMVEMYEIQRRELRIAQEEGSKRGLKFRLLDATQPMLLRPDGHPSKYGHWPNEKMANDCVHWCLPGPIDTWNDFLQELIEREEARKSLV</sequence>
<evidence type="ECO:0000256" key="1">
    <source>
        <dbReference type="ARBA" id="ARBA00004167"/>
    </source>
</evidence>
<dbReference type="InterPro" id="IPR025846">
    <property type="entry name" value="TBL_N"/>
</dbReference>
<feature type="domain" description="Trichome birefringence-like N-terminal" evidence="10">
    <location>
        <begin position="597"/>
        <end position="647"/>
    </location>
</feature>
<evidence type="ECO:0000259" key="10">
    <source>
        <dbReference type="Pfam" id="PF14416"/>
    </source>
</evidence>
<keyword evidence="4" id="KW-0735">Signal-anchor</keyword>
<keyword evidence="12" id="KW-1185">Reference proteome</keyword>
<dbReference type="EMBL" id="HG739092">
    <property type="protein sequence ID" value="CDP02551.1"/>
    <property type="molecule type" value="Genomic_DNA"/>
</dbReference>
<feature type="compositionally biased region" description="Polar residues" evidence="7">
    <location>
        <begin position="581"/>
        <end position="593"/>
    </location>
</feature>
<evidence type="ECO:0000313" key="11">
    <source>
        <dbReference type="EMBL" id="CDP02551.1"/>
    </source>
</evidence>
<evidence type="ECO:0000313" key="12">
    <source>
        <dbReference type="Proteomes" id="UP000295252"/>
    </source>
</evidence>
<protein>
    <recommendedName>
        <fullName evidence="13">Trichome birefringence-like N-terminal domain-containing protein</fullName>
    </recommendedName>
</protein>
<proteinExistence type="inferred from homology"/>
<dbReference type="Pfam" id="PF13839">
    <property type="entry name" value="PC-Esterase"/>
    <property type="match status" value="2"/>
</dbReference>
<evidence type="ECO:0000256" key="3">
    <source>
        <dbReference type="ARBA" id="ARBA00022692"/>
    </source>
</evidence>
<feature type="transmembrane region" description="Helical" evidence="8">
    <location>
        <begin position="21"/>
        <end position="39"/>
    </location>
</feature>
<gene>
    <name evidence="11" type="ORF">GSCOC_T00039971001</name>
</gene>
<dbReference type="GO" id="GO:0016413">
    <property type="term" value="F:O-acetyltransferase activity"/>
    <property type="evidence" value="ECO:0007669"/>
    <property type="project" value="InterPro"/>
</dbReference>
<dbReference type="OMA" id="WSKACIS"/>
<dbReference type="InterPro" id="IPR029962">
    <property type="entry name" value="TBL"/>
</dbReference>
<dbReference type="STRING" id="49390.A0A068U203"/>
<accession>A0A068U203</accession>
<dbReference type="PhylomeDB" id="A0A068U203"/>
<keyword evidence="5 8" id="KW-1133">Transmembrane helix</keyword>
<keyword evidence="6 8" id="KW-0472">Membrane</keyword>
<organism evidence="11 12">
    <name type="scientific">Coffea canephora</name>
    <name type="common">Robusta coffee</name>
    <dbReference type="NCBI Taxonomy" id="49390"/>
    <lineage>
        <taxon>Eukaryota</taxon>
        <taxon>Viridiplantae</taxon>
        <taxon>Streptophyta</taxon>
        <taxon>Embryophyta</taxon>
        <taxon>Tracheophyta</taxon>
        <taxon>Spermatophyta</taxon>
        <taxon>Magnoliopsida</taxon>
        <taxon>eudicotyledons</taxon>
        <taxon>Gunneridae</taxon>
        <taxon>Pentapetalae</taxon>
        <taxon>asterids</taxon>
        <taxon>lamiids</taxon>
        <taxon>Gentianales</taxon>
        <taxon>Rubiaceae</taxon>
        <taxon>Ixoroideae</taxon>
        <taxon>Gardenieae complex</taxon>
        <taxon>Bertiereae - Coffeeae clade</taxon>
        <taxon>Coffeeae</taxon>
        <taxon>Coffea</taxon>
    </lineage>
</organism>
<dbReference type="GO" id="GO:0005794">
    <property type="term" value="C:Golgi apparatus"/>
    <property type="evidence" value="ECO:0007669"/>
    <property type="project" value="TreeGrafter"/>
</dbReference>
<feature type="domain" description="Trichome birefringence-like C-terminal" evidence="9">
    <location>
        <begin position="149"/>
        <end position="434"/>
    </location>
</feature>
<evidence type="ECO:0000256" key="7">
    <source>
        <dbReference type="SAM" id="MobiDB-lite"/>
    </source>
</evidence>
<keyword evidence="3 8" id="KW-0812">Transmembrane</keyword>
<evidence type="ECO:0000256" key="8">
    <source>
        <dbReference type="SAM" id="Phobius"/>
    </source>
</evidence>
<dbReference type="PANTHER" id="PTHR32285:SF247">
    <property type="entry name" value="PROTEIN TRICHOME BIREFRINGENCE-LIKE 19"/>
    <property type="match status" value="1"/>
</dbReference>
<dbReference type="InParanoid" id="A0A068U203"/>
<name>A0A068U203_COFCA</name>
<evidence type="ECO:0000256" key="5">
    <source>
        <dbReference type="ARBA" id="ARBA00022989"/>
    </source>
</evidence>
<dbReference type="OrthoDB" id="630188at2759"/>
<dbReference type="InterPro" id="IPR026057">
    <property type="entry name" value="TBL_C"/>
</dbReference>
<evidence type="ECO:0000256" key="2">
    <source>
        <dbReference type="ARBA" id="ARBA00007727"/>
    </source>
</evidence>
<dbReference type="Pfam" id="PF14416">
    <property type="entry name" value="PMR5N"/>
    <property type="match status" value="2"/>
</dbReference>
<comment type="subcellular location">
    <subcellularLocation>
        <location evidence="1">Membrane</location>
        <topology evidence="1">Single-pass membrane protein</topology>
    </subcellularLocation>
</comment>
<evidence type="ECO:0008006" key="13">
    <source>
        <dbReference type="Google" id="ProtNLM"/>
    </source>
</evidence>
<dbReference type="Proteomes" id="UP000295252">
    <property type="component" value="Chromosome IX"/>
</dbReference>
<feature type="domain" description="Trichome birefringence-like N-terminal" evidence="10">
    <location>
        <begin position="97"/>
        <end position="148"/>
    </location>
</feature>